<dbReference type="Pfam" id="PF08401">
    <property type="entry name" value="ArdcN"/>
    <property type="match status" value="1"/>
</dbReference>
<name>A0A510H9Y9_9HELI</name>
<accession>A0A510H9Y9</accession>
<feature type="domain" description="N-terminal" evidence="2">
    <location>
        <begin position="40"/>
        <end position="84"/>
    </location>
</feature>
<dbReference type="Proteomes" id="UP000317935">
    <property type="component" value="Chromosome"/>
</dbReference>
<reference evidence="4 5" key="1">
    <citation type="submission" date="2019-06" db="EMBL/GenBank/DDBJ databases">
        <title>Complete genome sequence of Helicobacter suis SNTW101c.</title>
        <authorList>
            <person name="Rimbara E."/>
            <person name="Suzuki M."/>
            <person name="Matsui H."/>
            <person name="Nakamura M."/>
            <person name="Mori S."/>
            <person name="Shibayama K."/>
        </authorList>
    </citation>
    <scope>NUCLEOTIDE SEQUENCE [LARGE SCALE GENOMIC DNA]</scope>
    <source>
        <strain evidence="4 5">SNTW101c</strain>
    </source>
</reference>
<organism evidence="4 5">
    <name type="scientific">Helicobacter suis</name>
    <dbReference type="NCBI Taxonomy" id="104628"/>
    <lineage>
        <taxon>Bacteria</taxon>
        <taxon>Pseudomonadati</taxon>
        <taxon>Campylobacterota</taxon>
        <taxon>Epsilonproteobacteria</taxon>
        <taxon>Campylobacterales</taxon>
        <taxon>Helicobacteraceae</taxon>
        <taxon>Helicobacter</taxon>
    </lineage>
</organism>
<proteinExistence type="predicted"/>
<feature type="compositionally biased region" description="Polar residues" evidence="1">
    <location>
        <begin position="265"/>
        <end position="287"/>
    </location>
</feature>
<dbReference type="STRING" id="104628.GCA_001653055_00747"/>
<dbReference type="OrthoDB" id="5320998at2"/>
<dbReference type="EMBL" id="AP019774">
    <property type="protein sequence ID" value="BCD70456.1"/>
    <property type="molecule type" value="Genomic_DNA"/>
</dbReference>
<evidence type="ECO:0000313" key="5">
    <source>
        <dbReference type="Proteomes" id="UP000317935"/>
    </source>
</evidence>
<feature type="region of interest" description="Disordered" evidence="1">
    <location>
        <begin position="231"/>
        <end position="287"/>
    </location>
</feature>
<feature type="compositionally biased region" description="Polar residues" evidence="1">
    <location>
        <begin position="245"/>
        <end position="258"/>
    </location>
</feature>
<evidence type="ECO:0000313" key="3">
    <source>
        <dbReference type="EMBL" id="BCD69664.1"/>
    </source>
</evidence>
<protein>
    <submittedName>
        <fullName evidence="4">DUF1738 domain-containing protein</fullName>
    </submittedName>
</protein>
<dbReference type="AlphaFoldDB" id="A0A510H9Y9"/>
<sequence>MSKSWEAMGLTEQKTAFRDFLANEINLALEQGLTFKPNNRAYNTYSGSAYSGLNALILDAKQQEGNYTSNAWISLEEAQHLGADSRELEFIHNNTESSQNPQGSIKKASISYIKTHEIQSVQKKDANGNPIPVLDANGNQLHDRYGTYLFEMEKVRVEIPPKLEIKHLYNIECFKNLDQTRLKPLDSNSLKSMYVGQYFSTENQNLVIYDLSAKLTGAQYQRVLDYASQYNQHNQQHSQDKQYPRNAQNRQQYPQGQIQGAKANQPLQNNMPYGANQPHQQYSQQSLNQAPEFNQTSQHNQEIAMPQGLATPNSGEADMVQMMRTMMQLVQEQHKTIQKMAQEIAWLKQQQHTQNNALNAVHFATPSKGRGR</sequence>
<evidence type="ECO:0000256" key="1">
    <source>
        <dbReference type="SAM" id="MobiDB-lite"/>
    </source>
</evidence>
<dbReference type="InterPro" id="IPR013610">
    <property type="entry name" value="ArdC_N"/>
</dbReference>
<dbReference type="RefSeq" id="WP_064430006.1">
    <property type="nucleotide sequence ID" value="NZ_AP019774.1"/>
</dbReference>
<gene>
    <name evidence="3" type="ORF">SNTW_03090</name>
    <name evidence="4" type="ORF">SNTW_11010</name>
</gene>
<dbReference type="GO" id="GO:0003697">
    <property type="term" value="F:single-stranded DNA binding"/>
    <property type="evidence" value="ECO:0007669"/>
    <property type="project" value="InterPro"/>
</dbReference>
<dbReference type="EMBL" id="AP019774">
    <property type="protein sequence ID" value="BCD69664.1"/>
    <property type="molecule type" value="Genomic_DNA"/>
</dbReference>
<evidence type="ECO:0000259" key="2">
    <source>
        <dbReference type="Pfam" id="PF08401"/>
    </source>
</evidence>
<evidence type="ECO:0000313" key="4">
    <source>
        <dbReference type="EMBL" id="BCD70456.1"/>
    </source>
</evidence>